<sequence length="215" mass="22644">MVAGGIAIACLVACLTGAVGVGTVHFVASDGASSATIVLRAVEGAGASVAAVDISKQIQEMGKINAAVEELRKQTNSMTADASNQKMAWQEIQTQAEKIVHYIDNAKMEKNADALEPRRRAPIQKVLDGVHDVLQDVAILQDGIVTFKKEAQRVQESLVTILLMKESDEVLTPPVDKSASLLQSLGDLITGTVKALKVANAGSAVQVMAKSLKLD</sequence>
<gene>
    <name evidence="2" type="primary">Hypp983</name>
    <name evidence="2" type="ORF">BLAG_LOCUS12710</name>
</gene>
<dbReference type="Proteomes" id="UP000838412">
    <property type="component" value="Chromosome 2"/>
</dbReference>
<evidence type="ECO:0000313" key="3">
    <source>
        <dbReference type="Proteomes" id="UP000838412"/>
    </source>
</evidence>
<keyword evidence="1" id="KW-0732">Signal</keyword>
<feature type="chain" id="PRO_5035431584" evidence="1">
    <location>
        <begin position="21"/>
        <end position="215"/>
    </location>
</feature>
<keyword evidence="3" id="KW-1185">Reference proteome</keyword>
<feature type="signal peptide" evidence="1">
    <location>
        <begin position="1"/>
        <end position="20"/>
    </location>
</feature>
<accession>A0A8J9ZG43</accession>
<evidence type="ECO:0000256" key="1">
    <source>
        <dbReference type="SAM" id="SignalP"/>
    </source>
</evidence>
<dbReference type="AlphaFoldDB" id="A0A8J9ZG43"/>
<proteinExistence type="predicted"/>
<reference evidence="2" key="1">
    <citation type="submission" date="2022-01" db="EMBL/GenBank/DDBJ databases">
        <authorList>
            <person name="Braso-Vives M."/>
        </authorList>
    </citation>
    <scope>NUCLEOTIDE SEQUENCE</scope>
</reference>
<dbReference type="EMBL" id="OV696687">
    <property type="protein sequence ID" value="CAH1252700.1"/>
    <property type="molecule type" value="Genomic_DNA"/>
</dbReference>
<protein>
    <submittedName>
        <fullName evidence="2">Hypp983 protein</fullName>
    </submittedName>
</protein>
<name>A0A8J9ZG43_BRALA</name>
<organism evidence="2 3">
    <name type="scientific">Branchiostoma lanceolatum</name>
    <name type="common">Common lancelet</name>
    <name type="synonym">Amphioxus lanceolatum</name>
    <dbReference type="NCBI Taxonomy" id="7740"/>
    <lineage>
        <taxon>Eukaryota</taxon>
        <taxon>Metazoa</taxon>
        <taxon>Chordata</taxon>
        <taxon>Cephalochordata</taxon>
        <taxon>Leptocardii</taxon>
        <taxon>Amphioxiformes</taxon>
        <taxon>Branchiostomatidae</taxon>
        <taxon>Branchiostoma</taxon>
    </lineage>
</organism>
<evidence type="ECO:0000313" key="2">
    <source>
        <dbReference type="EMBL" id="CAH1252700.1"/>
    </source>
</evidence>